<dbReference type="Gene3D" id="2.60.40.10">
    <property type="entry name" value="Immunoglobulins"/>
    <property type="match status" value="1"/>
</dbReference>
<evidence type="ECO:0000313" key="1">
    <source>
        <dbReference type="EMBL" id="TWT82232.1"/>
    </source>
</evidence>
<dbReference type="RefSeq" id="WP_146398612.1">
    <property type="nucleotide sequence ID" value="NZ_SJPJ01000001.1"/>
</dbReference>
<dbReference type="OrthoDB" id="215317at2"/>
<comment type="caution">
    <text evidence="1">The sequence shown here is derived from an EMBL/GenBank/DDBJ whole genome shotgun (WGS) entry which is preliminary data.</text>
</comment>
<dbReference type="InterPro" id="IPR013783">
    <property type="entry name" value="Ig-like_fold"/>
</dbReference>
<evidence type="ECO:0000313" key="2">
    <source>
        <dbReference type="Proteomes" id="UP000315010"/>
    </source>
</evidence>
<dbReference type="AlphaFoldDB" id="A0A5C5Z4F2"/>
<dbReference type="EMBL" id="SJPJ01000001">
    <property type="protein sequence ID" value="TWT82232.1"/>
    <property type="molecule type" value="Genomic_DNA"/>
</dbReference>
<dbReference type="InterPro" id="IPR011467">
    <property type="entry name" value="DUF1573"/>
</dbReference>
<dbReference type="PANTHER" id="PTHR37833">
    <property type="entry name" value="LIPOPROTEIN-RELATED"/>
    <property type="match status" value="1"/>
</dbReference>
<reference evidence="1 2" key="1">
    <citation type="submission" date="2019-02" db="EMBL/GenBank/DDBJ databases">
        <title>Deep-cultivation of Planctomycetes and their phenomic and genomic characterization uncovers novel biology.</title>
        <authorList>
            <person name="Wiegand S."/>
            <person name="Jogler M."/>
            <person name="Boedeker C."/>
            <person name="Pinto D."/>
            <person name="Vollmers J."/>
            <person name="Rivas-Marin E."/>
            <person name="Kohn T."/>
            <person name="Peeters S.H."/>
            <person name="Heuer A."/>
            <person name="Rast P."/>
            <person name="Oberbeckmann S."/>
            <person name="Bunk B."/>
            <person name="Jeske O."/>
            <person name="Meyerdierks A."/>
            <person name="Storesund J.E."/>
            <person name="Kallscheuer N."/>
            <person name="Luecker S."/>
            <person name="Lage O.M."/>
            <person name="Pohl T."/>
            <person name="Merkel B.J."/>
            <person name="Hornburger P."/>
            <person name="Mueller R.-W."/>
            <person name="Bruemmer F."/>
            <person name="Labrenz M."/>
            <person name="Spormann A.M."/>
            <person name="Op Den Camp H."/>
            <person name="Overmann J."/>
            <person name="Amann R."/>
            <person name="Jetten M.S.M."/>
            <person name="Mascher T."/>
            <person name="Medema M.H."/>
            <person name="Devos D.P."/>
            <person name="Kaster A.-K."/>
            <person name="Ovreas L."/>
            <person name="Rohde M."/>
            <person name="Galperin M.Y."/>
            <person name="Jogler C."/>
        </authorList>
    </citation>
    <scope>NUCLEOTIDE SEQUENCE [LARGE SCALE GENOMIC DNA]</scope>
    <source>
        <strain evidence="1 2">CA13</strain>
    </source>
</reference>
<evidence type="ECO:0008006" key="3">
    <source>
        <dbReference type="Google" id="ProtNLM"/>
    </source>
</evidence>
<organism evidence="1 2">
    <name type="scientific">Novipirellula herctigrandis</name>
    <dbReference type="NCBI Taxonomy" id="2527986"/>
    <lineage>
        <taxon>Bacteria</taxon>
        <taxon>Pseudomonadati</taxon>
        <taxon>Planctomycetota</taxon>
        <taxon>Planctomycetia</taxon>
        <taxon>Pirellulales</taxon>
        <taxon>Pirellulaceae</taxon>
        <taxon>Novipirellula</taxon>
    </lineage>
</organism>
<keyword evidence="2" id="KW-1185">Reference proteome</keyword>
<proteinExistence type="predicted"/>
<protein>
    <recommendedName>
        <fullName evidence="3">DUF1573 domain-containing protein</fullName>
    </recommendedName>
</protein>
<dbReference type="PANTHER" id="PTHR37833:SF1">
    <property type="entry name" value="SIGNAL PEPTIDE PROTEIN"/>
    <property type="match status" value="1"/>
</dbReference>
<name>A0A5C5Z4F2_9BACT</name>
<dbReference type="Pfam" id="PF07610">
    <property type="entry name" value="DUF1573"/>
    <property type="match status" value="1"/>
</dbReference>
<gene>
    <name evidence="1" type="ORF">CA13_36930</name>
</gene>
<sequence length="420" mass="46158">MNRFFLLLGLVAAAGSAIGWGINYSKFGHRTGYLGEMEYQGTVTAENYAEHLDSMVQTENPKIYLPDGDEFNFGAMPPDAKGKHSFVIKNIGQGDLELRLGATTCKCTLGSLKTDVLKPGEETEVLLEWTVKTNDKFFGQSAQILTNDPLQYAIDLKVTGRVVREMEMVPDAITFGEVAAGEEIRLFARVYSYLRPSIKDPQFTFTSDELNALADIHIEPFEPSESDEINQQAVQGFGIRVVIRPGLKQGPISQNAIFSFVHEEDEDGTDGDVGEEEEELRRKQFVAPLTGKVVGAISMIPNPRLKGIEGGNYIYDFGQVGSDGPFKAKTFVVLKGEDRNNEKLSVESVIPENVVKATFGEPIKKASMTLFPLEIELVPGPEPIQRLGRGTDDYGKIRILCHGSEGGKLTVGVKFSLDPI</sequence>
<dbReference type="Proteomes" id="UP000315010">
    <property type="component" value="Unassembled WGS sequence"/>
</dbReference>
<accession>A0A5C5Z4F2</accession>